<dbReference type="CDD" id="cd03814">
    <property type="entry name" value="GT4-like"/>
    <property type="match status" value="1"/>
</dbReference>
<reference evidence="2 3" key="1">
    <citation type="submission" date="2020-08" db="EMBL/GenBank/DDBJ databases">
        <title>Genomic Encyclopedia of Type Strains, Phase IV (KMG-IV): sequencing the most valuable type-strain genomes for metagenomic binning, comparative biology and taxonomic classification.</title>
        <authorList>
            <person name="Goeker M."/>
        </authorList>
    </citation>
    <scope>NUCLEOTIDE SEQUENCE [LARGE SCALE GENOMIC DNA]</scope>
    <source>
        <strain evidence="2 3">DSM 102189</strain>
    </source>
</reference>
<dbReference type="PANTHER" id="PTHR45947:SF3">
    <property type="entry name" value="SULFOQUINOVOSYL TRANSFERASE SQD2"/>
    <property type="match status" value="1"/>
</dbReference>
<keyword evidence="2" id="KW-0808">Transferase</keyword>
<dbReference type="SUPFAM" id="SSF53756">
    <property type="entry name" value="UDP-Glycosyltransferase/glycogen phosphorylase"/>
    <property type="match status" value="1"/>
</dbReference>
<accession>A0A841L8N0</accession>
<proteinExistence type="predicted"/>
<dbReference type="Proteomes" id="UP000538147">
    <property type="component" value="Unassembled WGS sequence"/>
</dbReference>
<dbReference type="AlphaFoldDB" id="A0A841L8N0"/>
<evidence type="ECO:0000259" key="1">
    <source>
        <dbReference type="Pfam" id="PF13439"/>
    </source>
</evidence>
<organism evidence="2 3">
    <name type="scientific">Polymorphobacter multimanifer</name>
    <dbReference type="NCBI Taxonomy" id="1070431"/>
    <lineage>
        <taxon>Bacteria</taxon>
        <taxon>Pseudomonadati</taxon>
        <taxon>Pseudomonadota</taxon>
        <taxon>Alphaproteobacteria</taxon>
        <taxon>Sphingomonadales</taxon>
        <taxon>Sphingosinicellaceae</taxon>
        <taxon>Polymorphobacter</taxon>
    </lineage>
</organism>
<dbReference type="InterPro" id="IPR028098">
    <property type="entry name" value="Glyco_trans_4-like_N"/>
</dbReference>
<gene>
    <name evidence="2" type="ORF">FHS79_003108</name>
</gene>
<dbReference type="Gene3D" id="3.40.50.2000">
    <property type="entry name" value="Glycogen Phosphorylase B"/>
    <property type="match status" value="2"/>
</dbReference>
<sequence length="412" mass="44131">MRVIQSMMYEEFHPGSGPPANRPGGLTAEGLRIVLFSGNYNYVRDGANQALNRLVAYLESKGATARIYSPTSDHPAFEPAGTLVSVPSVSIPGRAEYRIARGLPGKLRREIAEWEPHLFHLSAPDPLGHSAKKLAKSLGAPVVASVHTRFETYFEYYGFGWARPAGEAILKRFYHGLDEVFVTSPGFGEMLRDQGLIEHAATWSRGVDKERFSPARRAPEWRRSLGICDDDVVIGFVGRLVLEKGLDMVAAAVAELKRRGVPHKLLVVGEGPARAKFEAQVPDAIFTGFLDGTMLATAFASADLLINPSITETFGNINIEALASGIPVVAAIASGSSCIIEDGVTGRLVPHADVTGFADALEHYLVDHDARHAAGAAGLEAAMAYDWDAINGAVLARYLEIIAAHAPPAAAG</sequence>
<feature type="domain" description="Glycosyltransferase subfamily 4-like N-terminal" evidence="1">
    <location>
        <begin position="45"/>
        <end position="211"/>
    </location>
</feature>
<dbReference type="GO" id="GO:0016757">
    <property type="term" value="F:glycosyltransferase activity"/>
    <property type="evidence" value="ECO:0007669"/>
    <property type="project" value="UniProtKB-ARBA"/>
</dbReference>
<dbReference type="Pfam" id="PF13439">
    <property type="entry name" value="Glyco_transf_4"/>
    <property type="match status" value="1"/>
</dbReference>
<comment type="caution">
    <text evidence="2">The sequence shown here is derived from an EMBL/GenBank/DDBJ whole genome shotgun (WGS) entry which is preliminary data.</text>
</comment>
<keyword evidence="3" id="KW-1185">Reference proteome</keyword>
<dbReference type="PANTHER" id="PTHR45947">
    <property type="entry name" value="SULFOQUINOVOSYL TRANSFERASE SQD2"/>
    <property type="match status" value="1"/>
</dbReference>
<dbReference type="EMBL" id="JACIIV010000027">
    <property type="protein sequence ID" value="MBB6228914.1"/>
    <property type="molecule type" value="Genomic_DNA"/>
</dbReference>
<dbReference type="InterPro" id="IPR050194">
    <property type="entry name" value="Glycosyltransferase_grp1"/>
</dbReference>
<protein>
    <submittedName>
        <fullName evidence="2">Glycosyltransferase involved in cell wall biosynthesis</fullName>
    </submittedName>
</protein>
<evidence type="ECO:0000313" key="2">
    <source>
        <dbReference type="EMBL" id="MBB6228914.1"/>
    </source>
</evidence>
<name>A0A841L8N0_9SPHN</name>
<evidence type="ECO:0000313" key="3">
    <source>
        <dbReference type="Proteomes" id="UP000538147"/>
    </source>
</evidence>
<dbReference type="Pfam" id="PF13692">
    <property type="entry name" value="Glyco_trans_1_4"/>
    <property type="match status" value="1"/>
</dbReference>